<organism evidence="1 2">
    <name type="scientific">Escherichia phage ESCO5</name>
    <dbReference type="NCBI Taxonomy" id="1897495"/>
    <lineage>
        <taxon>Viruses</taxon>
        <taxon>Duplodnaviria</taxon>
        <taxon>Heunggongvirae</taxon>
        <taxon>Uroviricota</taxon>
        <taxon>Caudoviricetes</taxon>
        <taxon>Stephanstirmvirinae</taxon>
        <taxon>Phapecoctavirus</taxon>
        <taxon>Phapecoctavirus ESCO5</taxon>
        <taxon>Escherichia virus ESCO5</taxon>
    </lineage>
</organism>
<dbReference type="EMBL" id="KX664695">
    <property type="protein sequence ID" value="AOT23270.1"/>
    <property type="molecule type" value="Genomic_DNA"/>
</dbReference>
<evidence type="ECO:0000313" key="2">
    <source>
        <dbReference type="Proteomes" id="UP000223130"/>
    </source>
</evidence>
<dbReference type="Proteomes" id="UP000223130">
    <property type="component" value="Segment"/>
</dbReference>
<evidence type="ECO:0000313" key="1">
    <source>
        <dbReference type="EMBL" id="AOT23270.1"/>
    </source>
</evidence>
<accession>A0A1D8EQF7</accession>
<proteinExistence type="predicted"/>
<protein>
    <submittedName>
        <fullName evidence="1">Uncharacterized protein</fullName>
    </submittedName>
</protein>
<name>A0A1D8EQF7_9CAUD</name>
<sequence>MSNSKPVVAYQVDRNDGEGSVVVFDTHGLAARRKGACLLDIGGEDEYCTVRRVKEFDQYAEKGFVPVKALLEAGWWIPSAHDYDILEDTDEFNSEDFVFSLDEKCVWKDWDEMERHAYFINEALDRKTWFENTVKAAYPQFTFTQFWGGPHHITHTAYFEFPGSRYKGTVYWDWDEDKEPSAQDFRCYVCQGDQEALDKYLQSLV</sequence>
<reference evidence="1 2" key="1">
    <citation type="submission" date="2017-02" db="EMBL/GenBank/DDBJ databases">
        <title>Complete genome sequence of two Escherichia coli phages, vB_EcoM_ ESCO5 and vB_EcoM_ESCO13, which are related to phAPEC8.</title>
        <authorList>
            <person name="Trotereau A."/>
            <person name="Gonnet M."/>
            <person name="Viardot A."/>
            <person name="Lalmanach A.-C."/>
            <person name="Guabiraba R."/>
            <person name="Chanteloup N."/>
            <person name="Schouler C."/>
        </authorList>
    </citation>
    <scope>NUCLEOTIDE SEQUENCE [LARGE SCALE GENOMIC DNA]</scope>
</reference>
<keyword evidence="2" id="KW-1185">Reference proteome</keyword>
<gene>
    <name evidence="1" type="ORF">ESCO5_00212</name>
</gene>